<dbReference type="InterPro" id="IPR040256">
    <property type="entry name" value="At4g02000-like"/>
</dbReference>
<gene>
    <name evidence="1" type="ORF">FNV43_RR08300</name>
</gene>
<evidence type="ECO:0000313" key="1">
    <source>
        <dbReference type="EMBL" id="KAF3452202.1"/>
    </source>
</evidence>
<protein>
    <recommendedName>
        <fullName evidence="3">DUF4283 domain-containing protein</fullName>
    </recommendedName>
</protein>
<dbReference type="AlphaFoldDB" id="A0A8K0HGI4"/>
<dbReference type="Proteomes" id="UP000796880">
    <property type="component" value="Unassembled WGS sequence"/>
</dbReference>
<evidence type="ECO:0000313" key="2">
    <source>
        <dbReference type="Proteomes" id="UP000796880"/>
    </source>
</evidence>
<sequence length="259" mass="29322">MCFHIVSFSAQAVESFKGLGQEYQRQVVPEVVHAHLEELLLSKLLWTGKVGARHLAMNSVTGSLSLCLVLSCSGTPTLLCVLLNCFLNSETLASQVGIDSSERFRIRRNEALRARNSFIIQTDAPLSQSSGKLSSGRPSVDEIRPHVRTHWMMNSEVHIELLDPRHVIMRVGVARPLCKYNARVCVEIDLLKPRPNRIWLGMGAGGKWQKIIYERVPKFCSYCMLRGHDNESCRHLLQPMEKEKNLKGFRKPFTKTLAQ</sequence>
<proteinExistence type="predicted"/>
<reference evidence="1" key="1">
    <citation type="submission" date="2020-03" db="EMBL/GenBank/DDBJ databases">
        <title>A high-quality chromosome-level genome assembly of a woody plant with both climbing and erect habits, Rhamnella rubrinervis.</title>
        <authorList>
            <person name="Lu Z."/>
            <person name="Yang Y."/>
            <person name="Zhu X."/>
            <person name="Sun Y."/>
        </authorList>
    </citation>
    <scope>NUCLEOTIDE SEQUENCE</scope>
    <source>
        <strain evidence="1">BYM</strain>
        <tissue evidence="1">Leaf</tissue>
    </source>
</reference>
<organism evidence="1 2">
    <name type="scientific">Rhamnella rubrinervis</name>
    <dbReference type="NCBI Taxonomy" id="2594499"/>
    <lineage>
        <taxon>Eukaryota</taxon>
        <taxon>Viridiplantae</taxon>
        <taxon>Streptophyta</taxon>
        <taxon>Embryophyta</taxon>
        <taxon>Tracheophyta</taxon>
        <taxon>Spermatophyta</taxon>
        <taxon>Magnoliopsida</taxon>
        <taxon>eudicotyledons</taxon>
        <taxon>Gunneridae</taxon>
        <taxon>Pentapetalae</taxon>
        <taxon>rosids</taxon>
        <taxon>fabids</taxon>
        <taxon>Rosales</taxon>
        <taxon>Rhamnaceae</taxon>
        <taxon>rhamnoid group</taxon>
        <taxon>Rhamneae</taxon>
        <taxon>Rhamnella</taxon>
    </lineage>
</organism>
<name>A0A8K0HGI4_9ROSA</name>
<dbReference type="PANTHER" id="PTHR31286:SF180">
    <property type="entry name" value="OS10G0362600 PROTEIN"/>
    <property type="match status" value="1"/>
</dbReference>
<dbReference type="PANTHER" id="PTHR31286">
    <property type="entry name" value="GLYCINE-RICH CELL WALL STRUCTURAL PROTEIN 1.8-LIKE"/>
    <property type="match status" value="1"/>
</dbReference>
<dbReference type="OrthoDB" id="1002340at2759"/>
<evidence type="ECO:0008006" key="3">
    <source>
        <dbReference type="Google" id="ProtNLM"/>
    </source>
</evidence>
<keyword evidence="2" id="KW-1185">Reference proteome</keyword>
<comment type="caution">
    <text evidence="1">The sequence shown here is derived from an EMBL/GenBank/DDBJ whole genome shotgun (WGS) entry which is preliminary data.</text>
</comment>
<accession>A0A8K0HGI4</accession>
<dbReference type="EMBL" id="VOIH02000003">
    <property type="protein sequence ID" value="KAF3452202.1"/>
    <property type="molecule type" value="Genomic_DNA"/>
</dbReference>